<gene>
    <name evidence="1" type="ORF">ABIE21_001758</name>
</gene>
<keyword evidence="2" id="KW-1185">Reference proteome</keyword>
<organism evidence="1 2">
    <name type="scientific">Conyzicola nivalis</name>
    <dbReference type="NCBI Taxonomy" id="1477021"/>
    <lineage>
        <taxon>Bacteria</taxon>
        <taxon>Bacillati</taxon>
        <taxon>Actinomycetota</taxon>
        <taxon>Actinomycetes</taxon>
        <taxon>Micrococcales</taxon>
        <taxon>Microbacteriaceae</taxon>
        <taxon>Conyzicola</taxon>
    </lineage>
</organism>
<protein>
    <submittedName>
        <fullName evidence="1">Uncharacterized protein</fullName>
    </submittedName>
</protein>
<sequence length="207" mass="22675">MEAMTFFRRRPRGQLDLGHYTAPAAEPAVPVQRVVDEGLLVALSGVRLAVKNRMIVAALRDGLDYDHADYAAFATDRIVEVADHEESAATQLRRRIDLAALPFDDADRIEYERRALIRSELARALMAVTEDREALGAIIDASRHAALDDVATTLGQRAVGPSASTDEHYLPGPDYEAEKDDRVAALIVLDLALLAVERGTSLDQISE</sequence>
<accession>A0ABV2QMH3</accession>
<comment type="caution">
    <text evidence="1">The sequence shown here is derived from an EMBL/GenBank/DDBJ whole genome shotgun (WGS) entry which is preliminary data.</text>
</comment>
<name>A0ABV2QMH3_9MICO</name>
<reference evidence="1 2" key="1">
    <citation type="submission" date="2024-06" db="EMBL/GenBank/DDBJ databases">
        <title>Sorghum-associated microbial communities from plants grown in Nebraska, USA.</title>
        <authorList>
            <person name="Schachtman D."/>
        </authorList>
    </citation>
    <scope>NUCLEOTIDE SEQUENCE [LARGE SCALE GENOMIC DNA]</scope>
    <source>
        <strain evidence="1 2">2857</strain>
    </source>
</reference>
<dbReference type="Proteomes" id="UP001549257">
    <property type="component" value="Unassembled WGS sequence"/>
</dbReference>
<dbReference type="EMBL" id="JBEPSJ010000002">
    <property type="protein sequence ID" value="MET4582248.1"/>
    <property type="molecule type" value="Genomic_DNA"/>
</dbReference>
<evidence type="ECO:0000313" key="2">
    <source>
        <dbReference type="Proteomes" id="UP001549257"/>
    </source>
</evidence>
<proteinExistence type="predicted"/>
<evidence type="ECO:0000313" key="1">
    <source>
        <dbReference type="EMBL" id="MET4582248.1"/>
    </source>
</evidence>